<dbReference type="Gene3D" id="3.30.360.10">
    <property type="entry name" value="Dihydrodipicolinate Reductase, domain 2"/>
    <property type="match status" value="1"/>
</dbReference>
<organism evidence="2 3">
    <name type="scientific">Limnoglobus roseus</name>
    <dbReference type="NCBI Taxonomy" id="2598579"/>
    <lineage>
        <taxon>Bacteria</taxon>
        <taxon>Pseudomonadati</taxon>
        <taxon>Planctomycetota</taxon>
        <taxon>Planctomycetia</taxon>
        <taxon>Gemmatales</taxon>
        <taxon>Gemmataceae</taxon>
        <taxon>Limnoglobus</taxon>
    </lineage>
</organism>
<dbReference type="RefSeq" id="WP_246173635.1">
    <property type="nucleotide sequence ID" value="NZ_CP042425.1"/>
</dbReference>
<dbReference type="InterPro" id="IPR000683">
    <property type="entry name" value="Gfo/Idh/MocA-like_OxRdtase_N"/>
</dbReference>
<keyword evidence="3" id="KW-1185">Reference proteome</keyword>
<sequence length="420" mass="47045">MSIPPRIRAGMVGLGMIFDETYRPFFEQVHREGLFRRDFGLVDVDLAAVATRTGTRAGKYRAHAPTPFANLTGPDAAEQLAKSDVDVVCVATPDDRHFGPAKAALTAGKHVLIEKPSVLSLAELDELQALADEKQVLAKVVYHKLLDPDHKKLRTHVLEGNLRHVNNGYCSLLEPKSISTGQFAEWLTGRNPGTYVACHYTKLIDFTFFSRGNYALTRISANGQRGLVGPADGNTWDSTQLQVTYTHLNDGREATFDIHTSWVTPDNFPGYVDQEVQFRFDNGVWNAHQRKRGVEVTIEDRSPGEFKYTPNHHYNGRFVEPWNELSQRGYGIEVIRRFFEEVAYVEHGPGDRHDRWQAMAHYKYNDLSAERNCVAIVQALEAILAEHAAGRPGGMVTTDDGLRLYLPGVAEPKVLYAGRV</sequence>
<name>A0A5C1A6J9_9BACT</name>
<accession>A0A5C1A6J9</accession>
<dbReference type="SUPFAM" id="SSF51735">
    <property type="entry name" value="NAD(P)-binding Rossmann-fold domains"/>
    <property type="match status" value="1"/>
</dbReference>
<dbReference type="InterPro" id="IPR051450">
    <property type="entry name" value="Gfo/Idh/MocA_Oxidoreductases"/>
</dbReference>
<dbReference type="Proteomes" id="UP000324974">
    <property type="component" value="Chromosome"/>
</dbReference>
<dbReference type="GO" id="GO:0016787">
    <property type="term" value="F:hydrolase activity"/>
    <property type="evidence" value="ECO:0007669"/>
    <property type="project" value="UniProtKB-KW"/>
</dbReference>
<dbReference type="PANTHER" id="PTHR43377">
    <property type="entry name" value="BILIVERDIN REDUCTASE A"/>
    <property type="match status" value="1"/>
</dbReference>
<keyword evidence="2" id="KW-0378">Hydrolase</keyword>
<evidence type="ECO:0000259" key="1">
    <source>
        <dbReference type="Pfam" id="PF01408"/>
    </source>
</evidence>
<feature type="domain" description="Gfo/Idh/MocA-like oxidoreductase N-terminal" evidence="1">
    <location>
        <begin position="7"/>
        <end position="140"/>
    </location>
</feature>
<dbReference type="Pfam" id="PF01408">
    <property type="entry name" value="GFO_IDH_MocA"/>
    <property type="match status" value="1"/>
</dbReference>
<dbReference type="AlphaFoldDB" id="A0A5C1A6J9"/>
<evidence type="ECO:0000313" key="2">
    <source>
        <dbReference type="EMBL" id="QEL13616.1"/>
    </source>
</evidence>
<protein>
    <submittedName>
        <fullName evidence="2">Putative Rossmann-fold-type glycoside hydrolase</fullName>
    </submittedName>
</protein>
<reference evidence="3" key="1">
    <citation type="submission" date="2019-08" db="EMBL/GenBank/DDBJ databases">
        <title>Limnoglobus roseus gen. nov., sp. nov., a novel freshwater planctomycete with a giant genome from the family Gemmataceae.</title>
        <authorList>
            <person name="Kulichevskaya I.S."/>
            <person name="Naumoff D.G."/>
            <person name="Miroshnikov K."/>
            <person name="Ivanova A."/>
            <person name="Philippov D.A."/>
            <person name="Hakobyan A."/>
            <person name="Rijpstra I.C."/>
            <person name="Sinninghe Damste J.S."/>
            <person name="Liesack W."/>
            <person name="Dedysh S.N."/>
        </authorList>
    </citation>
    <scope>NUCLEOTIDE SEQUENCE [LARGE SCALE GENOMIC DNA]</scope>
    <source>
        <strain evidence="3">PX52</strain>
    </source>
</reference>
<dbReference type="InterPro" id="IPR036291">
    <property type="entry name" value="NAD(P)-bd_dom_sf"/>
</dbReference>
<dbReference type="PANTHER" id="PTHR43377:SF1">
    <property type="entry name" value="BILIVERDIN REDUCTASE A"/>
    <property type="match status" value="1"/>
</dbReference>
<dbReference type="KEGG" id="lrs:PX52LOC_00474"/>
<dbReference type="Gene3D" id="3.40.50.720">
    <property type="entry name" value="NAD(P)-binding Rossmann-like Domain"/>
    <property type="match status" value="1"/>
</dbReference>
<dbReference type="GO" id="GO:0000166">
    <property type="term" value="F:nucleotide binding"/>
    <property type="evidence" value="ECO:0007669"/>
    <property type="project" value="InterPro"/>
</dbReference>
<gene>
    <name evidence="2" type="ORF">PX52LOC_00474</name>
</gene>
<proteinExistence type="predicted"/>
<dbReference type="EMBL" id="CP042425">
    <property type="protein sequence ID" value="QEL13616.1"/>
    <property type="molecule type" value="Genomic_DNA"/>
</dbReference>
<evidence type="ECO:0000313" key="3">
    <source>
        <dbReference type="Proteomes" id="UP000324974"/>
    </source>
</evidence>